<name>A0A1F5EMA9_9BACT</name>
<dbReference type="Proteomes" id="UP000176865">
    <property type="component" value="Unassembled WGS sequence"/>
</dbReference>
<reference evidence="1 2" key="1">
    <citation type="journal article" date="2016" name="Nat. Commun.">
        <title>Thousands of microbial genomes shed light on interconnected biogeochemical processes in an aquifer system.</title>
        <authorList>
            <person name="Anantharaman K."/>
            <person name="Brown C.T."/>
            <person name="Hug L.A."/>
            <person name="Sharon I."/>
            <person name="Castelle C.J."/>
            <person name="Probst A.J."/>
            <person name="Thomas B.C."/>
            <person name="Singh A."/>
            <person name="Wilkins M.J."/>
            <person name="Karaoz U."/>
            <person name="Brodie E.L."/>
            <person name="Williams K.H."/>
            <person name="Hubbard S.S."/>
            <person name="Banfield J.F."/>
        </authorList>
    </citation>
    <scope>NUCLEOTIDE SEQUENCE [LARGE SCALE GENOMIC DNA]</scope>
</reference>
<proteinExistence type="predicted"/>
<dbReference type="AlphaFoldDB" id="A0A1F5EMA9"/>
<protein>
    <submittedName>
        <fullName evidence="1">Uncharacterized protein</fullName>
    </submittedName>
</protein>
<evidence type="ECO:0000313" key="1">
    <source>
        <dbReference type="EMBL" id="OGD68460.1"/>
    </source>
</evidence>
<comment type="caution">
    <text evidence="1">The sequence shown here is derived from an EMBL/GenBank/DDBJ whole genome shotgun (WGS) entry which is preliminary data.</text>
</comment>
<dbReference type="EMBL" id="MFAB01000026">
    <property type="protein sequence ID" value="OGD68460.1"/>
    <property type="molecule type" value="Genomic_DNA"/>
</dbReference>
<sequence>MKTKWFVRYERGGVMKKDTKGTMKVMVDENQSVNSLVNMGKYDKTNDAVCSHYFPNPMNPKKEEREMKLFFFNERRGRTTTEQIIAEMDKEGYRPATIHEILALGIAYPDKKDLGTDEYGLCVYAIGSATTAVTGNSSMVFLYWDCYGKYYAKRGLGLEGKENLDKWGYVHLKDASYLGVRK</sequence>
<organism evidence="1 2">
    <name type="scientific">Candidatus Campbellbacteria bacterium RIFCSPLOWO2_01_FULL_34_15</name>
    <dbReference type="NCBI Taxonomy" id="1797579"/>
    <lineage>
        <taxon>Bacteria</taxon>
        <taxon>Candidatus Campbelliibacteriota</taxon>
    </lineage>
</organism>
<accession>A0A1F5EMA9</accession>
<evidence type="ECO:0000313" key="2">
    <source>
        <dbReference type="Proteomes" id="UP000176865"/>
    </source>
</evidence>
<gene>
    <name evidence="1" type="ORF">A2996_01575</name>
</gene>